<feature type="domain" description="Pyrrolo-quinoline quinone repeat" evidence="6">
    <location>
        <begin position="76"/>
        <end position="182"/>
    </location>
</feature>
<dbReference type="EMBL" id="JALKII010000004">
    <property type="protein sequence ID" value="MCK0537715.1"/>
    <property type="molecule type" value="Genomic_DNA"/>
</dbReference>
<dbReference type="PANTHER" id="PTHR32303:SF4">
    <property type="entry name" value="QUINOPROTEIN GLUCOSE DEHYDROGENASE"/>
    <property type="match status" value="1"/>
</dbReference>
<dbReference type="PANTHER" id="PTHR32303">
    <property type="entry name" value="QUINOPROTEIN ALCOHOL DEHYDROGENASE (CYTOCHROME C)"/>
    <property type="match status" value="1"/>
</dbReference>
<proteinExistence type="inferred from homology"/>
<dbReference type="Pfam" id="PF01011">
    <property type="entry name" value="PQQ"/>
    <property type="match status" value="2"/>
</dbReference>
<feature type="domain" description="Pyrrolo-quinoline quinone repeat" evidence="5">
    <location>
        <begin position="226"/>
        <end position="440"/>
    </location>
</feature>
<gene>
    <name evidence="7" type="ORF">MU846_08330</name>
</gene>
<dbReference type="SMART" id="SM00564">
    <property type="entry name" value="PQQ"/>
    <property type="match status" value="4"/>
</dbReference>
<dbReference type="RefSeq" id="WP_246951584.1">
    <property type="nucleotide sequence ID" value="NZ_JALKII010000004.1"/>
</dbReference>
<dbReference type="InterPro" id="IPR018391">
    <property type="entry name" value="PQQ_b-propeller_rpt"/>
</dbReference>
<evidence type="ECO:0000313" key="7">
    <source>
        <dbReference type="EMBL" id="MCK0537715.1"/>
    </source>
</evidence>
<feature type="signal peptide" evidence="4">
    <location>
        <begin position="1"/>
        <end position="21"/>
    </location>
</feature>
<feature type="domain" description="Pyrrolo-quinoline quinone repeat" evidence="5">
    <location>
        <begin position="449"/>
        <end position="556"/>
    </location>
</feature>
<evidence type="ECO:0000256" key="1">
    <source>
        <dbReference type="ARBA" id="ARBA00001931"/>
    </source>
</evidence>
<keyword evidence="8" id="KW-1185">Reference proteome</keyword>
<evidence type="ECO:0000259" key="6">
    <source>
        <dbReference type="Pfam" id="PF13360"/>
    </source>
</evidence>
<dbReference type="InterPro" id="IPR011047">
    <property type="entry name" value="Quinoprotein_ADH-like_sf"/>
</dbReference>
<dbReference type="InterPro" id="IPR002372">
    <property type="entry name" value="PQQ_rpt_dom"/>
</dbReference>
<feature type="chain" id="PRO_5045563017" evidence="4">
    <location>
        <begin position="22"/>
        <end position="585"/>
    </location>
</feature>
<dbReference type="Pfam" id="PF13360">
    <property type="entry name" value="PQQ_2"/>
    <property type="match status" value="1"/>
</dbReference>
<reference evidence="7" key="1">
    <citation type="submission" date="2022-04" db="EMBL/GenBank/DDBJ databases">
        <title>Alcanivorax sp. CY1518 draft genome sequence.</title>
        <authorList>
            <person name="Zhao G."/>
            <person name="An M."/>
        </authorList>
    </citation>
    <scope>NUCLEOTIDE SEQUENCE</scope>
    <source>
        <strain evidence="7">CY1518</strain>
    </source>
</reference>
<evidence type="ECO:0000256" key="3">
    <source>
        <dbReference type="ARBA" id="ARBA00023002"/>
    </source>
</evidence>
<dbReference type="SUPFAM" id="SSF50998">
    <property type="entry name" value="Quinoprotein alcohol dehydrogenase-like"/>
    <property type="match status" value="1"/>
</dbReference>
<evidence type="ECO:0000256" key="4">
    <source>
        <dbReference type="SAM" id="SignalP"/>
    </source>
</evidence>
<evidence type="ECO:0000313" key="8">
    <source>
        <dbReference type="Proteomes" id="UP001165524"/>
    </source>
</evidence>
<dbReference type="Gene3D" id="2.140.10.10">
    <property type="entry name" value="Quinoprotein alcohol dehydrogenase-like superfamily"/>
    <property type="match status" value="2"/>
</dbReference>
<evidence type="ECO:0000256" key="2">
    <source>
        <dbReference type="ARBA" id="ARBA00008156"/>
    </source>
</evidence>
<comment type="cofactor">
    <cofactor evidence="1">
        <name>pyrroloquinoline quinone</name>
        <dbReference type="ChEBI" id="CHEBI:58442"/>
    </cofactor>
</comment>
<keyword evidence="3" id="KW-0560">Oxidoreductase</keyword>
<keyword evidence="4" id="KW-0732">Signal</keyword>
<comment type="caution">
    <text evidence="7">The sequence shown here is derived from an EMBL/GenBank/DDBJ whole genome shotgun (WGS) entry which is preliminary data.</text>
</comment>
<sequence length="585" mass="62361">MRYAMLLLLLPVLAVAREALVAPVTPSVRPEPVPVGDAPAAAPHADDWSAYGRSNKATRFAPHDDIRPDNVAALQERWRVALGAPPAELADRWAPRTTPLKIGNDLFLCTATGEVLALDAANGTERWRRQLATAAAVSGDASCRGVAFHESLGADAHGLCRQRLLVSLPDGTLWALDATSGEPCREFGRRGRLQLGTTVPPTVVRGVAVVASDDAVIGLSAVSGRELWRWPEQGAKQGAVQAQTVFSADEALGLVYVPLLQPAQLVALDVTQGEAAWAFTAVHGDVWGYGLAAQATLLDWPAADGGRVPALVLPTVHGELFVLEREHGEPLVPISARPVPAGYGPAGALPPAQPHSALPGPRPPLAQEEDAWGGSLVEQLWCRIQFRRLSYQGRFTPPTEQPWLQTAGALSGVGWGGVSVDQGRGLLVLNYSRLPMRGMLRDGVPVREPWPCLRPPHGGLMAIDIQQGELAWDRALGRGGLPLPFGWRLPWPAQNGTVNQGGVLLTAGGLAFVGATPDNYFRAFDTLTGEERWRVRLPAGGQATPISYRLDGRQYVAIVAGGDYQLPGQVAGRAGHYLLVFALPD</sequence>
<organism evidence="7 8">
    <name type="scientific">Alcanivorax quisquiliarum</name>
    <dbReference type="NCBI Taxonomy" id="2933565"/>
    <lineage>
        <taxon>Bacteria</taxon>
        <taxon>Pseudomonadati</taxon>
        <taxon>Pseudomonadota</taxon>
        <taxon>Gammaproteobacteria</taxon>
        <taxon>Oceanospirillales</taxon>
        <taxon>Alcanivoracaceae</taxon>
        <taxon>Alcanivorax</taxon>
    </lineage>
</organism>
<dbReference type="Proteomes" id="UP001165524">
    <property type="component" value="Unassembled WGS sequence"/>
</dbReference>
<evidence type="ECO:0000259" key="5">
    <source>
        <dbReference type="Pfam" id="PF01011"/>
    </source>
</evidence>
<name>A0ABT0E7A0_9GAMM</name>
<protein>
    <submittedName>
        <fullName evidence="7">PQQ-binding-like beta-propeller repeat protein</fullName>
    </submittedName>
</protein>
<accession>A0ABT0E7A0</accession>
<comment type="similarity">
    <text evidence="2">Belongs to the bacterial PQQ dehydrogenase family.</text>
</comment>